<feature type="compositionally biased region" description="Basic and acidic residues" evidence="1">
    <location>
        <begin position="363"/>
        <end position="390"/>
    </location>
</feature>
<evidence type="ECO:0000259" key="3">
    <source>
        <dbReference type="Pfam" id="PF08881"/>
    </source>
</evidence>
<accession>A0A8H3ZRM3</accession>
<feature type="domain" description="Cyanovirin-N" evidence="3">
    <location>
        <begin position="195"/>
        <end position="281"/>
    </location>
</feature>
<sequence>MKVLSLAIVNSLIAGLAVARDCPTESDCMQKSCRDFAINKHAMLPMEEKDDTKALLEAICKDSRGKEVYTWLNLKECLTNNKGKLFWQYQGNFQCSSCSILDRKSDSDPVILKCLCWGNGYGATEFNLFLQPILQQILVSPSFHPITKMRAFSLAALGSLAATLAVARDCPVESDCIQKACTDFHITDQVMGLFGSMERILGATCEDRHGTKVFTWLDLDLCITNSHGTMYWSYMGNFRCSDCKVLPRKDNEAVILECKCRDNVNRGTINLSEGIWQYNGRIGCYKEEGALVPISPVKKKRSNEPETFTLPYPVGQTLDDVPQSVEQRTVKLPFPVGQTVDKIPHPVEQPGDGSTHGPPRTPDTPDRYIDVTTERRSDEPRALEFPRDDNAPFGDDDSTEEPAYDDGNGKRSEEGHAEHISKRGRSFRQF</sequence>
<dbReference type="SUPFAM" id="SSF51322">
    <property type="entry name" value="Cyanovirin-N"/>
    <property type="match status" value="2"/>
</dbReference>
<feature type="signal peptide" evidence="2">
    <location>
        <begin position="1"/>
        <end position="19"/>
    </location>
</feature>
<evidence type="ECO:0000313" key="5">
    <source>
        <dbReference type="Proteomes" id="UP000434172"/>
    </source>
</evidence>
<dbReference type="OrthoDB" id="2947935at2759"/>
<evidence type="ECO:0000256" key="1">
    <source>
        <dbReference type="SAM" id="MobiDB-lite"/>
    </source>
</evidence>
<feature type="compositionally biased region" description="Basic and acidic residues" evidence="1">
    <location>
        <begin position="407"/>
        <end position="421"/>
    </location>
</feature>
<feature type="chain" id="PRO_5034183264" description="Cyanovirin-N domain-containing protein" evidence="2">
    <location>
        <begin position="20"/>
        <end position="430"/>
    </location>
</feature>
<gene>
    <name evidence="4" type="ORF">GQ607_002731</name>
</gene>
<organism evidence="4 5">
    <name type="scientific">Colletotrichum asianum</name>
    <dbReference type="NCBI Taxonomy" id="702518"/>
    <lineage>
        <taxon>Eukaryota</taxon>
        <taxon>Fungi</taxon>
        <taxon>Dikarya</taxon>
        <taxon>Ascomycota</taxon>
        <taxon>Pezizomycotina</taxon>
        <taxon>Sordariomycetes</taxon>
        <taxon>Hypocreomycetidae</taxon>
        <taxon>Glomerellales</taxon>
        <taxon>Glomerellaceae</taxon>
        <taxon>Colletotrichum</taxon>
        <taxon>Colletotrichum gloeosporioides species complex</taxon>
    </lineage>
</organism>
<dbReference type="InterPro" id="IPR036673">
    <property type="entry name" value="Cyanovirin-N_sf"/>
</dbReference>
<dbReference type="EMBL" id="WOWK01000009">
    <property type="protein sequence ID" value="KAF0329964.1"/>
    <property type="molecule type" value="Genomic_DNA"/>
</dbReference>
<protein>
    <recommendedName>
        <fullName evidence="3">Cyanovirin-N domain-containing protein</fullName>
    </recommendedName>
</protein>
<dbReference type="Proteomes" id="UP000434172">
    <property type="component" value="Unassembled WGS sequence"/>
</dbReference>
<dbReference type="AlphaFoldDB" id="A0A8H3ZRM3"/>
<evidence type="ECO:0000313" key="4">
    <source>
        <dbReference type="EMBL" id="KAF0329964.1"/>
    </source>
</evidence>
<keyword evidence="5" id="KW-1185">Reference proteome</keyword>
<reference evidence="4 5" key="1">
    <citation type="submission" date="2019-12" db="EMBL/GenBank/DDBJ databases">
        <title>A genome sequence resource for the geographically widespread anthracnose pathogen Colletotrichum asianum.</title>
        <authorList>
            <person name="Meng Y."/>
        </authorList>
    </citation>
    <scope>NUCLEOTIDE SEQUENCE [LARGE SCALE GENOMIC DNA]</scope>
    <source>
        <strain evidence="4 5">ICMP 18580</strain>
    </source>
</reference>
<evidence type="ECO:0000256" key="2">
    <source>
        <dbReference type="SAM" id="SignalP"/>
    </source>
</evidence>
<feature type="domain" description="Cyanovirin-N" evidence="3">
    <location>
        <begin position="50"/>
        <end position="116"/>
    </location>
</feature>
<proteinExistence type="predicted"/>
<dbReference type="Pfam" id="PF08881">
    <property type="entry name" value="CVNH"/>
    <property type="match status" value="2"/>
</dbReference>
<feature type="compositionally biased region" description="Acidic residues" evidence="1">
    <location>
        <begin position="394"/>
        <end position="404"/>
    </location>
</feature>
<feature type="region of interest" description="Disordered" evidence="1">
    <location>
        <begin position="332"/>
        <end position="430"/>
    </location>
</feature>
<keyword evidence="2" id="KW-0732">Signal</keyword>
<dbReference type="Gene3D" id="2.30.60.10">
    <property type="entry name" value="Cyanovirin-N"/>
    <property type="match status" value="2"/>
</dbReference>
<dbReference type="InterPro" id="IPR011058">
    <property type="entry name" value="Cyanovirin-N"/>
</dbReference>
<comment type="caution">
    <text evidence="4">The sequence shown here is derived from an EMBL/GenBank/DDBJ whole genome shotgun (WGS) entry which is preliminary data.</text>
</comment>
<name>A0A8H3ZRM3_9PEZI</name>